<sequence length="39" mass="4610">MLKWKQNHKEQIAVLLTSKSQRSNQHSTSTHKHLMRPSI</sequence>
<accession>A0A0A9EGL3</accession>
<evidence type="ECO:0000313" key="2">
    <source>
        <dbReference type="EMBL" id="JAD97010.1"/>
    </source>
</evidence>
<dbReference type="AlphaFoldDB" id="A0A0A9EGL3"/>
<name>A0A0A9EGL3_ARUDO</name>
<feature type="compositionally biased region" description="Basic residues" evidence="1">
    <location>
        <begin position="29"/>
        <end position="39"/>
    </location>
</feature>
<proteinExistence type="predicted"/>
<reference evidence="2" key="1">
    <citation type="submission" date="2014-09" db="EMBL/GenBank/DDBJ databases">
        <authorList>
            <person name="Magalhaes I.L.F."/>
            <person name="Oliveira U."/>
            <person name="Santos F.R."/>
            <person name="Vidigal T.H.D.A."/>
            <person name="Brescovit A.D."/>
            <person name="Santos A.J."/>
        </authorList>
    </citation>
    <scope>NUCLEOTIDE SEQUENCE</scope>
    <source>
        <tissue evidence="2">Shoot tissue taken approximately 20 cm above the soil surface</tissue>
    </source>
</reference>
<feature type="compositionally biased region" description="Polar residues" evidence="1">
    <location>
        <begin position="17"/>
        <end position="28"/>
    </location>
</feature>
<feature type="region of interest" description="Disordered" evidence="1">
    <location>
        <begin position="16"/>
        <end position="39"/>
    </location>
</feature>
<organism evidence="2">
    <name type="scientific">Arundo donax</name>
    <name type="common">Giant reed</name>
    <name type="synonym">Donax arundinaceus</name>
    <dbReference type="NCBI Taxonomy" id="35708"/>
    <lineage>
        <taxon>Eukaryota</taxon>
        <taxon>Viridiplantae</taxon>
        <taxon>Streptophyta</taxon>
        <taxon>Embryophyta</taxon>
        <taxon>Tracheophyta</taxon>
        <taxon>Spermatophyta</taxon>
        <taxon>Magnoliopsida</taxon>
        <taxon>Liliopsida</taxon>
        <taxon>Poales</taxon>
        <taxon>Poaceae</taxon>
        <taxon>PACMAD clade</taxon>
        <taxon>Arundinoideae</taxon>
        <taxon>Arundineae</taxon>
        <taxon>Arundo</taxon>
    </lineage>
</organism>
<evidence type="ECO:0000256" key="1">
    <source>
        <dbReference type="SAM" id="MobiDB-lite"/>
    </source>
</evidence>
<dbReference type="EMBL" id="GBRH01200885">
    <property type="protein sequence ID" value="JAD97010.1"/>
    <property type="molecule type" value="Transcribed_RNA"/>
</dbReference>
<protein>
    <submittedName>
        <fullName evidence="2">Uncharacterized protein</fullName>
    </submittedName>
</protein>
<reference evidence="2" key="2">
    <citation type="journal article" date="2015" name="Data Brief">
        <title>Shoot transcriptome of the giant reed, Arundo donax.</title>
        <authorList>
            <person name="Barrero R.A."/>
            <person name="Guerrero F.D."/>
            <person name="Moolhuijzen P."/>
            <person name="Goolsby J.A."/>
            <person name="Tidwell J."/>
            <person name="Bellgard S.E."/>
            <person name="Bellgard M.I."/>
        </authorList>
    </citation>
    <scope>NUCLEOTIDE SEQUENCE</scope>
    <source>
        <tissue evidence="2">Shoot tissue taken approximately 20 cm above the soil surface</tissue>
    </source>
</reference>